<protein>
    <submittedName>
        <fullName evidence="4">RRM domain-containing protein</fullName>
    </submittedName>
</protein>
<dbReference type="PROSITE" id="PS50102">
    <property type="entry name" value="RRM"/>
    <property type="match status" value="1"/>
</dbReference>
<dbReference type="Gene3D" id="3.30.70.330">
    <property type="match status" value="1"/>
</dbReference>
<dbReference type="PANTHER" id="PTHR45735">
    <property type="entry name" value="CLEAVAGE STIMULATION FACTOR SUBUNIT 2"/>
    <property type="match status" value="1"/>
</dbReference>
<name>A0A915AD56_PARUN</name>
<reference evidence="4" key="1">
    <citation type="submission" date="2022-11" db="UniProtKB">
        <authorList>
            <consortium name="WormBaseParasite"/>
        </authorList>
    </citation>
    <scope>IDENTIFICATION</scope>
</reference>
<dbReference type="GO" id="GO:0003729">
    <property type="term" value="F:mRNA binding"/>
    <property type="evidence" value="ECO:0007669"/>
    <property type="project" value="TreeGrafter"/>
</dbReference>
<sequence>SPVHIAVFHSKLRRSSSWEISKRSFLAPTPARLFGCSLERDLRIYRGYIKRDVYRSSHFEATSRRAVSVGRRGVGGMCAVTVCAGRRGGFSGGGSFGPHYPSGRLLNCRYQFASEEMSRSIFVGNLPYSAREEDIADFFGQVGSVVNVRIVFDRETGRPRGFGFCEFETEDAAERAVGSMNNADFMGRQIRVDRANSR</sequence>
<keyword evidence="1" id="KW-0694">RNA-binding</keyword>
<dbReference type="InterPro" id="IPR035979">
    <property type="entry name" value="RBD_domain_sf"/>
</dbReference>
<dbReference type="GO" id="GO:0005847">
    <property type="term" value="C:mRNA cleavage and polyadenylation specificity factor complex"/>
    <property type="evidence" value="ECO:0007669"/>
    <property type="project" value="TreeGrafter"/>
</dbReference>
<keyword evidence="3" id="KW-1185">Reference proteome</keyword>
<dbReference type="SUPFAM" id="SSF54928">
    <property type="entry name" value="RNA-binding domain, RBD"/>
    <property type="match status" value="1"/>
</dbReference>
<evidence type="ECO:0000256" key="1">
    <source>
        <dbReference type="PROSITE-ProRule" id="PRU00176"/>
    </source>
</evidence>
<dbReference type="Pfam" id="PF00076">
    <property type="entry name" value="RRM_1"/>
    <property type="match status" value="1"/>
</dbReference>
<feature type="domain" description="RRM" evidence="2">
    <location>
        <begin position="119"/>
        <end position="197"/>
    </location>
</feature>
<dbReference type="InterPro" id="IPR000504">
    <property type="entry name" value="RRM_dom"/>
</dbReference>
<evidence type="ECO:0000259" key="2">
    <source>
        <dbReference type="PROSITE" id="PS50102"/>
    </source>
</evidence>
<dbReference type="WBParaSite" id="PgR003_g120_t03">
    <property type="protein sequence ID" value="PgR003_g120_t03"/>
    <property type="gene ID" value="PgR003_g120"/>
</dbReference>
<dbReference type="AlphaFoldDB" id="A0A915AD56"/>
<dbReference type="PANTHER" id="PTHR45735:SF2">
    <property type="entry name" value="CLEAVAGE STIMULATION FACTOR SUBUNIT 2"/>
    <property type="match status" value="1"/>
</dbReference>
<dbReference type="InterPro" id="IPR012677">
    <property type="entry name" value="Nucleotide-bd_a/b_plait_sf"/>
</dbReference>
<dbReference type="Proteomes" id="UP000887569">
    <property type="component" value="Unplaced"/>
</dbReference>
<dbReference type="SMART" id="SM00360">
    <property type="entry name" value="RRM"/>
    <property type="match status" value="1"/>
</dbReference>
<accession>A0A915AD56</accession>
<evidence type="ECO:0000313" key="3">
    <source>
        <dbReference type="Proteomes" id="UP000887569"/>
    </source>
</evidence>
<proteinExistence type="predicted"/>
<evidence type="ECO:0000313" key="4">
    <source>
        <dbReference type="WBParaSite" id="PgR003_g120_t03"/>
    </source>
</evidence>
<organism evidence="3 4">
    <name type="scientific">Parascaris univalens</name>
    <name type="common">Nematode worm</name>
    <dbReference type="NCBI Taxonomy" id="6257"/>
    <lineage>
        <taxon>Eukaryota</taxon>
        <taxon>Metazoa</taxon>
        <taxon>Ecdysozoa</taxon>
        <taxon>Nematoda</taxon>
        <taxon>Chromadorea</taxon>
        <taxon>Rhabditida</taxon>
        <taxon>Spirurina</taxon>
        <taxon>Ascaridomorpha</taxon>
        <taxon>Ascaridoidea</taxon>
        <taxon>Ascarididae</taxon>
        <taxon>Parascaris</taxon>
    </lineage>
</organism>